<feature type="active site" description="Nucleophile" evidence="10 11">
    <location>
        <position position="79"/>
    </location>
</feature>
<dbReference type="PANTHER" id="PTHR42701:SF1">
    <property type="entry name" value="IMIDAZOLE GLYCEROL PHOSPHATE SYNTHASE SUBUNIT HISH"/>
    <property type="match status" value="1"/>
</dbReference>
<dbReference type="GO" id="GO:0016829">
    <property type="term" value="F:lyase activity"/>
    <property type="evidence" value="ECO:0007669"/>
    <property type="project" value="UniProtKB-KW"/>
</dbReference>
<dbReference type="NCBIfam" id="TIGR01855">
    <property type="entry name" value="IMP_synth_hisH"/>
    <property type="match status" value="1"/>
</dbReference>
<dbReference type="PROSITE" id="PS51273">
    <property type="entry name" value="GATASE_TYPE_1"/>
    <property type="match status" value="1"/>
</dbReference>
<dbReference type="CDD" id="cd01748">
    <property type="entry name" value="GATase1_IGP_Synthase"/>
    <property type="match status" value="1"/>
</dbReference>
<dbReference type="EC" id="4.3.2.10" evidence="10"/>
<name>A0A937LCD8_9GAMM</name>
<comment type="catalytic activity">
    <reaction evidence="9 10">
        <text>L-glutamine + H2O = L-glutamate + NH4(+)</text>
        <dbReference type="Rhea" id="RHEA:15889"/>
        <dbReference type="ChEBI" id="CHEBI:15377"/>
        <dbReference type="ChEBI" id="CHEBI:28938"/>
        <dbReference type="ChEBI" id="CHEBI:29985"/>
        <dbReference type="ChEBI" id="CHEBI:58359"/>
        <dbReference type="EC" id="3.5.1.2"/>
    </reaction>
</comment>
<dbReference type="GO" id="GO:0005737">
    <property type="term" value="C:cytoplasm"/>
    <property type="evidence" value="ECO:0007669"/>
    <property type="project" value="UniProtKB-SubCell"/>
</dbReference>
<evidence type="ECO:0000256" key="10">
    <source>
        <dbReference type="HAMAP-Rule" id="MF_00278"/>
    </source>
</evidence>
<dbReference type="HAMAP" id="MF_00278">
    <property type="entry name" value="HisH"/>
    <property type="match status" value="1"/>
</dbReference>
<keyword evidence="7 10" id="KW-0456">Lyase</keyword>
<gene>
    <name evidence="10 13" type="primary">hisH</name>
    <name evidence="13" type="ORF">ISQ63_01615</name>
</gene>
<dbReference type="Gene3D" id="3.40.50.880">
    <property type="match status" value="1"/>
</dbReference>
<keyword evidence="6 10" id="KW-0368">Histidine biosynthesis</keyword>
<dbReference type="InterPro" id="IPR010139">
    <property type="entry name" value="Imidazole-glycPsynth_HisH"/>
</dbReference>
<evidence type="ECO:0000256" key="7">
    <source>
        <dbReference type="ARBA" id="ARBA00023239"/>
    </source>
</evidence>
<dbReference type="AlphaFoldDB" id="A0A937LCD8"/>
<evidence type="ECO:0000256" key="8">
    <source>
        <dbReference type="ARBA" id="ARBA00047838"/>
    </source>
</evidence>
<evidence type="ECO:0000313" key="13">
    <source>
        <dbReference type="EMBL" id="MBL6811564.1"/>
    </source>
</evidence>
<evidence type="ECO:0000256" key="2">
    <source>
        <dbReference type="ARBA" id="ARBA00011152"/>
    </source>
</evidence>
<evidence type="ECO:0000256" key="1">
    <source>
        <dbReference type="ARBA" id="ARBA00005091"/>
    </source>
</evidence>
<comment type="pathway">
    <text evidence="1 10">Amino-acid biosynthesis; L-histidine biosynthesis; L-histidine from 5-phospho-alpha-D-ribose 1-diphosphate: step 5/9.</text>
</comment>
<evidence type="ECO:0000256" key="3">
    <source>
        <dbReference type="ARBA" id="ARBA00022605"/>
    </source>
</evidence>
<organism evidence="13 14">
    <name type="scientific">SAR86 cluster bacterium</name>
    <dbReference type="NCBI Taxonomy" id="2030880"/>
    <lineage>
        <taxon>Bacteria</taxon>
        <taxon>Pseudomonadati</taxon>
        <taxon>Pseudomonadota</taxon>
        <taxon>Gammaproteobacteria</taxon>
        <taxon>SAR86 cluster</taxon>
    </lineage>
</organism>
<dbReference type="Proteomes" id="UP000744438">
    <property type="component" value="Unassembled WGS sequence"/>
</dbReference>
<comment type="caution">
    <text evidence="13">The sequence shown here is derived from an EMBL/GenBank/DDBJ whole genome shotgun (WGS) entry which is preliminary data.</text>
</comment>
<comment type="subunit">
    <text evidence="2 10">Heterodimer of HisH and HisF.</text>
</comment>
<dbReference type="InterPro" id="IPR029062">
    <property type="entry name" value="Class_I_gatase-like"/>
</dbReference>
<dbReference type="Pfam" id="PF00117">
    <property type="entry name" value="GATase"/>
    <property type="match status" value="1"/>
</dbReference>
<evidence type="ECO:0000256" key="6">
    <source>
        <dbReference type="ARBA" id="ARBA00023102"/>
    </source>
</evidence>
<comment type="subcellular location">
    <subcellularLocation>
        <location evidence="10">Cytoplasm</location>
    </subcellularLocation>
</comment>
<dbReference type="GO" id="GO:0000105">
    <property type="term" value="P:L-histidine biosynthetic process"/>
    <property type="evidence" value="ECO:0007669"/>
    <property type="project" value="UniProtKB-UniRule"/>
</dbReference>
<dbReference type="GO" id="GO:0004359">
    <property type="term" value="F:glutaminase activity"/>
    <property type="evidence" value="ECO:0007669"/>
    <property type="project" value="UniProtKB-EC"/>
</dbReference>
<dbReference type="EMBL" id="JADHQC010000004">
    <property type="protein sequence ID" value="MBL6811564.1"/>
    <property type="molecule type" value="Genomic_DNA"/>
</dbReference>
<feature type="active site" evidence="10 11">
    <location>
        <position position="182"/>
    </location>
</feature>
<accession>A0A937LCD8</accession>
<comment type="function">
    <text evidence="10">IGPS catalyzes the conversion of PRFAR and glutamine to IGP, AICAR and glutamate. The HisH subunit catalyzes the hydrolysis of glutamine to glutamate and ammonia as part of the synthesis of IGP and AICAR. The resulting ammonia molecule is channeled to the active site of HisF.</text>
</comment>
<evidence type="ECO:0000259" key="12">
    <source>
        <dbReference type="Pfam" id="PF00117"/>
    </source>
</evidence>
<evidence type="ECO:0000256" key="9">
    <source>
        <dbReference type="ARBA" id="ARBA00049534"/>
    </source>
</evidence>
<dbReference type="PANTHER" id="PTHR42701">
    <property type="entry name" value="IMIDAZOLE GLYCEROL PHOSPHATE SYNTHASE SUBUNIT HISH"/>
    <property type="match status" value="1"/>
</dbReference>
<keyword evidence="10" id="KW-0963">Cytoplasm</keyword>
<keyword evidence="5 10" id="KW-0315">Glutamine amidotransferase</keyword>
<sequence length="202" mass="22580">MHLGVVDYGASNIHSVARALQSLGSKVSIVDTPDKFKSIDKLVFPGQGSMGSCIKKLNETEMINPLLEAIKLKPFLGICLGLQILFNSSEESKEKGLGLINGSITKIKDIHKENLKIPHMGWNNVKIEKQHELFSGIEDKQFFYFVHSFVAAKTEAFITTTNYGEEFVSSLATENIFATQFHPEKSGEIGLKFLENFINWKI</sequence>
<dbReference type="EC" id="3.5.1.2" evidence="10"/>
<protein>
    <recommendedName>
        <fullName evidence="10">Imidazole glycerol phosphate synthase subunit HisH</fullName>
        <ecNumber evidence="10">4.3.2.10</ecNumber>
    </recommendedName>
    <alternativeName>
        <fullName evidence="10">IGP synthase glutaminase subunit</fullName>
        <ecNumber evidence="10">3.5.1.2</ecNumber>
    </alternativeName>
    <alternativeName>
        <fullName evidence="10">IGP synthase subunit HisH</fullName>
    </alternativeName>
    <alternativeName>
        <fullName evidence="10">ImGP synthase subunit HisH</fullName>
        <shortName evidence="10">IGPS subunit HisH</shortName>
    </alternativeName>
</protein>
<evidence type="ECO:0000256" key="11">
    <source>
        <dbReference type="PIRSR" id="PIRSR000495-1"/>
    </source>
</evidence>
<feature type="domain" description="Glutamine amidotransferase" evidence="12">
    <location>
        <begin position="5"/>
        <end position="197"/>
    </location>
</feature>
<dbReference type="InterPro" id="IPR017926">
    <property type="entry name" value="GATASE"/>
</dbReference>
<evidence type="ECO:0000313" key="14">
    <source>
        <dbReference type="Proteomes" id="UP000744438"/>
    </source>
</evidence>
<feature type="active site" evidence="10 11">
    <location>
        <position position="184"/>
    </location>
</feature>
<keyword evidence="4 10" id="KW-0378">Hydrolase</keyword>
<dbReference type="GO" id="GO:0000107">
    <property type="term" value="F:imidazoleglycerol-phosphate synthase activity"/>
    <property type="evidence" value="ECO:0007669"/>
    <property type="project" value="UniProtKB-UniRule"/>
</dbReference>
<dbReference type="SUPFAM" id="SSF52317">
    <property type="entry name" value="Class I glutamine amidotransferase-like"/>
    <property type="match status" value="1"/>
</dbReference>
<evidence type="ECO:0000256" key="4">
    <source>
        <dbReference type="ARBA" id="ARBA00022801"/>
    </source>
</evidence>
<dbReference type="PIRSF" id="PIRSF000495">
    <property type="entry name" value="Amidotransf_hisH"/>
    <property type="match status" value="1"/>
</dbReference>
<proteinExistence type="inferred from homology"/>
<evidence type="ECO:0000256" key="5">
    <source>
        <dbReference type="ARBA" id="ARBA00022962"/>
    </source>
</evidence>
<keyword evidence="3 10" id="KW-0028">Amino-acid biosynthesis</keyword>
<comment type="catalytic activity">
    <reaction evidence="8 10">
        <text>5-[(5-phospho-1-deoxy-D-ribulos-1-ylimino)methylamino]-1-(5-phospho-beta-D-ribosyl)imidazole-4-carboxamide + L-glutamine = D-erythro-1-(imidazol-4-yl)glycerol 3-phosphate + 5-amino-1-(5-phospho-beta-D-ribosyl)imidazole-4-carboxamide + L-glutamate + H(+)</text>
        <dbReference type="Rhea" id="RHEA:24793"/>
        <dbReference type="ChEBI" id="CHEBI:15378"/>
        <dbReference type="ChEBI" id="CHEBI:29985"/>
        <dbReference type="ChEBI" id="CHEBI:58278"/>
        <dbReference type="ChEBI" id="CHEBI:58359"/>
        <dbReference type="ChEBI" id="CHEBI:58475"/>
        <dbReference type="ChEBI" id="CHEBI:58525"/>
        <dbReference type="EC" id="4.3.2.10"/>
    </reaction>
</comment>
<reference evidence="13" key="1">
    <citation type="submission" date="2020-10" db="EMBL/GenBank/DDBJ databases">
        <title>Microbiome of the Black Sea water column analyzed by genome centric metagenomics.</title>
        <authorList>
            <person name="Cabello-Yeves P.J."/>
            <person name="Callieri C."/>
            <person name="Picazo A."/>
            <person name="Mehrshad M."/>
            <person name="Haro-Moreno J.M."/>
            <person name="Roda-Garcia J."/>
            <person name="Dzembekova N."/>
            <person name="Slabakova V."/>
            <person name="Slabakova N."/>
            <person name="Moncheva S."/>
            <person name="Rodriguez-Valera F."/>
        </authorList>
    </citation>
    <scope>NUCLEOTIDE SEQUENCE</scope>
    <source>
        <strain evidence="13">BS307-5m-G49</strain>
    </source>
</reference>